<evidence type="ECO:0000256" key="5">
    <source>
        <dbReference type="ARBA" id="ARBA00022723"/>
    </source>
</evidence>
<sequence length="151" mass="17695">MINAYTDGSLRRTKQGIICGYGIYFPNNELPNVSKKFTLEPITNNRAELYAIYQAIKRITNNLKFDVINIYTDSDYSQKSLNVWIKKWKTNNWMNSKGQPVENQDIIKKIDALRNKYLDKIFIHWIRAHTNKNDIHSINNKKADELANISD</sequence>
<evidence type="ECO:0000256" key="6">
    <source>
        <dbReference type="ARBA" id="ARBA00022759"/>
    </source>
</evidence>
<comment type="catalytic activity">
    <reaction evidence="1">
        <text>Endonucleolytic cleavage to 5'-phosphomonoester.</text>
        <dbReference type="EC" id="3.1.26.4"/>
    </reaction>
</comment>
<dbReference type="GO" id="GO:0003676">
    <property type="term" value="F:nucleic acid binding"/>
    <property type="evidence" value="ECO:0007669"/>
    <property type="project" value="InterPro"/>
</dbReference>
<dbReference type="AlphaFoldDB" id="A0A6C0E0I3"/>
<keyword evidence="4" id="KW-0540">Nuclease</keyword>
<evidence type="ECO:0000259" key="8">
    <source>
        <dbReference type="PROSITE" id="PS50879"/>
    </source>
</evidence>
<reference evidence="9" key="1">
    <citation type="journal article" date="2020" name="Nature">
        <title>Giant virus diversity and host interactions through global metagenomics.</title>
        <authorList>
            <person name="Schulz F."/>
            <person name="Roux S."/>
            <person name="Paez-Espino D."/>
            <person name="Jungbluth S."/>
            <person name="Walsh D.A."/>
            <person name="Denef V.J."/>
            <person name="McMahon K.D."/>
            <person name="Konstantinidis K.T."/>
            <person name="Eloe-Fadrosh E.A."/>
            <person name="Kyrpides N.C."/>
            <person name="Woyke T."/>
        </authorList>
    </citation>
    <scope>NUCLEOTIDE SEQUENCE</scope>
    <source>
        <strain evidence="9">GVMAG-M-3300023179-103</strain>
    </source>
</reference>
<feature type="domain" description="RNase H type-1" evidence="8">
    <location>
        <begin position="1"/>
        <end position="151"/>
    </location>
</feature>
<dbReference type="InterPro" id="IPR012337">
    <property type="entry name" value="RNaseH-like_sf"/>
</dbReference>
<evidence type="ECO:0000256" key="4">
    <source>
        <dbReference type="ARBA" id="ARBA00022722"/>
    </source>
</evidence>
<protein>
    <recommendedName>
        <fullName evidence="3">ribonuclease H</fullName>
        <ecNumber evidence="3">3.1.26.4</ecNumber>
    </recommendedName>
</protein>
<dbReference type="EC" id="3.1.26.4" evidence="3"/>
<dbReference type="InterPro" id="IPR002156">
    <property type="entry name" value="RNaseH_domain"/>
</dbReference>
<accession>A0A6C0E0I3</accession>
<dbReference type="PROSITE" id="PS50879">
    <property type="entry name" value="RNASE_H_1"/>
    <property type="match status" value="1"/>
</dbReference>
<evidence type="ECO:0000256" key="2">
    <source>
        <dbReference type="ARBA" id="ARBA00005300"/>
    </source>
</evidence>
<dbReference type="CDD" id="cd09280">
    <property type="entry name" value="RNase_HI_eukaryote_like"/>
    <property type="match status" value="1"/>
</dbReference>
<dbReference type="PANTHER" id="PTHR10642">
    <property type="entry name" value="RIBONUCLEASE H1"/>
    <property type="match status" value="1"/>
</dbReference>
<dbReference type="Pfam" id="PF00075">
    <property type="entry name" value="RNase_H"/>
    <property type="match status" value="1"/>
</dbReference>
<keyword evidence="7" id="KW-0378">Hydrolase</keyword>
<evidence type="ECO:0000313" key="9">
    <source>
        <dbReference type="EMBL" id="QHT22063.1"/>
    </source>
</evidence>
<dbReference type="Gene3D" id="3.30.420.10">
    <property type="entry name" value="Ribonuclease H-like superfamily/Ribonuclease H"/>
    <property type="match status" value="1"/>
</dbReference>
<dbReference type="GO" id="GO:0043137">
    <property type="term" value="P:DNA replication, removal of RNA primer"/>
    <property type="evidence" value="ECO:0007669"/>
    <property type="project" value="TreeGrafter"/>
</dbReference>
<evidence type="ECO:0000256" key="7">
    <source>
        <dbReference type="ARBA" id="ARBA00022801"/>
    </source>
</evidence>
<dbReference type="EMBL" id="MN739701">
    <property type="protein sequence ID" value="QHT22063.1"/>
    <property type="molecule type" value="Genomic_DNA"/>
</dbReference>
<dbReference type="GO" id="GO:0004523">
    <property type="term" value="F:RNA-DNA hybrid ribonuclease activity"/>
    <property type="evidence" value="ECO:0007669"/>
    <property type="project" value="UniProtKB-EC"/>
</dbReference>
<comment type="similarity">
    <text evidence="2">Belongs to the RNase H family.</text>
</comment>
<dbReference type="SUPFAM" id="SSF53098">
    <property type="entry name" value="Ribonuclease H-like"/>
    <property type="match status" value="1"/>
</dbReference>
<evidence type="ECO:0000256" key="1">
    <source>
        <dbReference type="ARBA" id="ARBA00000077"/>
    </source>
</evidence>
<dbReference type="InterPro" id="IPR036397">
    <property type="entry name" value="RNaseH_sf"/>
</dbReference>
<proteinExistence type="inferred from homology"/>
<evidence type="ECO:0000256" key="3">
    <source>
        <dbReference type="ARBA" id="ARBA00012180"/>
    </source>
</evidence>
<dbReference type="InterPro" id="IPR050092">
    <property type="entry name" value="RNase_H"/>
</dbReference>
<organism evidence="9">
    <name type="scientific">viral metagenome</name>
    <dbReference type="NCBI Taxonomy" id="1070528"/>
    <lineage>
        <taxon>unclassified sequences</taxon>
        <taxon>metagenomes</taxon>
        <taxon>organismal metagenomes</taxon>
    </lineage>
</organism>
<keyword evidence="5" id="KW-0479">Metal-binding</keyword>
<name>A0A6C0E0I3_9ZZZZ</name>
<dbReference type="PANTHER" id="PTHR10642:SF26">
    <property type="entry name" value="RIBONUCLEASE H1"/>
    <property type="match status" value="1"/>
</dbReference>
<keyword evidence="6" id="KW-0255">Endonuclease</keyword>
<dbReference type="GO" id="GO:0046872">
    <property type="term" value="F:metal ion binding"/>
    <property type="evidence" value="ECO:0007669"/>
    <property type="project" value="UniProtKB-KW"/>
</dbReference>